<evidence type="ECO:0000313" key="6">
    <source>
        <dbReference type="Proteomes" id="UP001275315"/>
    </source>
</evidence>
<dbReference type="PROSITE" id="PS00894">
    <property type="entry name" value="HTH_DEOR_1"/>
    <property type="match status" value="1"/>
</dbReference>
<evidence type="ECO:0000256" key="1">
    <source>
        <dbReference type="ARBA" id="ARBA00023015"/>
    </source>
</evidence>
<comment type="caution">
    <text evidence="5">The sequence shown here is derived from an EMBL/GenBank/DDBJ whole genome shotgun (WGS) entry which is preliminary data.</text>
</comment>
<dbReference type="PRINTS" id="PR00037">
    <property type="entry name" value="HTHLACR"/>
</dbReference>
<reference evidence="5 6" key="1">
    <citation type="submission" date="2023-10" db="EMBL/GenBank/DDBJ databases">
        <title>Virgibacillus soli CC-YMP-6 genome.</title>
        <authorList>
            <person name="Miliotis G."/>
            <person name="Sengupta P."/>
            <person name="Hameed A."/>
            <person name="Chuvochina M."/>
            <person name="Mcdonagh F."/>
            <person name="Simpson A.C."/>
            <person name="Singh N.K."/>
            <person name="Rekha P.D."/>
            <person name="Raman K."/>
            <person name="Hugenholtz P."/>
            <person name="Venkateswaran K."/>
        </authorList>
    </citation>
    <scope>NUCLEOTIDE SEQUENCE [LARGE SCALE GENOMIC DNA]</scope>
    <source>
        <strain evidence="5 6">CC-YMP-6</strain>
    </source>
</reference>
<name>A0ABU5CSM6_9BACI</name>
<keyword evidence="3" id="KW-0804">Transcription</keyword>
<evidence type="ECO:0000259" key="4">
    <source>
        <dbReference type="PROSITE" id="PS51000"/>
    </source>
</evidence>
<gene>
    <name evidence="5" type="ORF">RWD45_13305</name>
</gene>
<dbReference type="Proteomes" id="UP001275315">
    <property type="component" value="Unassembled WGS sequence"/>
</dbReference>
<organism evidence="5 6">
    <name type="scientific">Paracerasibacillus soli</name>
    <dbReference type="NCBI Taxonomy" id="480284"/>
    <lineage>
        <taxon>Bacteria</taxon>
        <taxon>Bacillati</taxon>
        <taxon>Bacillota</taxon>
        <taxon>Bacilli</taxon>
        <taxon>Bacillales</taxon>
        <taxon>Bacillaceae</taxon>
        <taxon>Paracerasibacillus</taxon>
    </lineage>
</organism>
<dbReference type="InterPro" id="IPR008719">
    <property type="entry name" value="N2O_reductase_NosL"/>
</dbReference>
<dbReference type="PANTHER" id="PTHR41247">
    <property type="entry name" value="HTH-TYPE TRANSCRIPTIONAL REPRESSOR YCNK"/>
    <property type="match status" value="1"/>
</dbReference>
<dbReference type="PANTHER" id="PTHR41247:SF1">
    <property type="entry name" value="HTH-TYPE TRANSCRIPTIONAL REPRESSOR YCNK"/>
    <property type="match status" value="1"/>
</dbReference>
<keyword evidence="6" id="KW-1185">Reference proteome</keyword>
<dbReference type="Gene3D" id="3.30.70.2050">
    <property type="match status" value="1"/>
</dbReference>
<dbReference type="InterPro" id="IPR036390">
    <property type="entry name" value="WH_DNA-bd_sf"/>
</dbReference>
<accession>A0ABU5CSM6</accession>
<proteinExistence type="predicted"/>
<dbReference type="SUPFAM" id="SSF160387">
    <property type="entry name" value="NosL/MerB-like"/>
    <property type="match status" value="1"/>
</dbReference>
<sequence length="221" mass="25468">MSIKVDILHQVMKQRGENMLPLERQNRIKELVFERINMKISELSKELDVSEMTVHRDLKSLIDEGFVVKTFGGITLAQKYHKRQDVSTTNNCIICHHHITERLSYRLILHHHHVESLCCAHCGLIRQHQLGEEVMQAFCHDFLRHTTISATIAWYVMGTSVDIHCCQPQVLTFERREEAEKFVKGFGGQLLTFTEATRRLMNHMTGSDGSGTRCQNHDTSG</sequence>
<dbReference type="InterPro" id="IPR018356">
    <property type="entry name" value="Tscrpt_reg_HTH_DeoR_CS"/>
</dbReference>
<keyword evidence="1" id="KW-0805">Transcription regulation</keyword>
<dbReference type="EMBL" id="JAWDIQ010000002">
    <property type="protein sequence ID" value="MDY0409367.1"/>
    <property type="molecule type" value="Genomic_DNA"/>
</dbReference>
<evidence type="ECO:0000313" key="5">
    <source>
        <dbReference type="EMBL" id="MDY0409367.1"/>
    </source>
</evidence>
<evidence type="ECO:0000256" key="2">
    <source>
        <dbReference type="ARBA" id="ARBA00023125"/>
    </source>
</evidence>
<keyword evidence="2" id="KW-0238">DNA-binding</keyword>
<dbReference type="Pfam" id="PF05573">
    <property type="entry name" value="NosL"/>
    <property type="match status" value="1"/>
</dbReference>
<dbReference type="Pfam" id="PF08220">
    <property type="entry name" value="HTH_DeoR"/>
    <property type="match status" value="1"/>
</dbReference>
<dbReference type="InterPro" id="IPR036388">
    <property type="entry name" value="WH-like_DNA-bd_sf"/>
</dbReference>
<protein>
    <submittedName>
        <fullName evidence="5">DeoR family transcriptional regulator</fullName>
    </submittedName>
</protein>
<feature type="domain" description="HTH deoR-type" evidence="4">
    <location>
        <begin position="21"/>
        <end position="76"/>
    </location>
</feature>
<dbReference type="Gene3D" id="1.10.10.10">
    <property type="entry name" value="Winged helix-like DNA-binding domain superfamily/Winged helix DNA-binding domain"/>
    <property type="match status" value="1"/>
</dbReference>
<dbReference type="SUPFAM" id="SSF46785">
    <property type="entry name" value="Winged helix' DNA-binding domain"/>
    <property type="match status" value="1"/>
</dbReference>
<dbReference type="InterPro" id="IPR001034">
    <property type="entry name" value="DeoR_HTH"/>
</dbReference>
<evidence type="ECO:0000256" key="3">
    <source>
        <dbReference type="ARBA" id="ARBA00023163"/>
    </source>
</evidence>
<dbReference type="PROSITE" id="PS51000">
    <property type="entry name" value="HTH_DEOR_2"/>
    <property type="match status" value="1"/>
</dbReference>
<dbReference type="SMART" id="SM00420">
    <property type="entry name" value="HTH_DEOR"/>
    <property type="match status" value="1"/>
</dbReference>